<dbReference type="EMBL" id="JAWJWE010000037">
    <property type="protein sequence ID" value="KAK6625101.1"/>
    <property type="molecule type" value="Genomic_DNA"/>
</dbReference>
<comment type="caution">
    <text evidence="3">The sequence shown here is derived from an EMBL/GenBank/DDBJ whole genome shotgun (WGS) entry which is preliminary data.</text>
</comment>
<feature type="region of interest" description="Disordered" evidence="1">
    <location>
        <begin position="1"/>
        <end position="31"/>
    </location>
</feature>
<dbReference type="AlphaFoldDB" id="A0AAN8PWU3"/>
<gene>
    <name evidence="3" type="ORF">RUM43_005392</name>
</gene>
<keyword evidence="2" id="KW-1133">Transmembrane helix</keyword>
<reference evidence="3 4" key="1">
    <citation type="submission" date="2023-10" db="EMBL/GenBank/DDBJ databases">
        <title>Genomes of two closely related lineages of the louse Polyplax serrata with different host specificities.</title>
        <authorList>
            <person name="Martinu J."/>
            <person name="Tarabai H."/>
            <person name="Stefka J."/>
            <person name="Hypsa V."/>
        </authorList>
    </citation>
    <scope>NUCLEOTIDE SEQUENCE [LARGE SCALE GENOMIC DNA]</scope>
    <source>
        <strain evidence="3">HR10_N</strain>
    </source>
</reference>
<protein>
    <submittedName>
        <fullName evidence="3">Uncharacterized protein</fullName>
    </submittedName>
</protein>
<organism evidence="3 4">
    <name type="scientific">Polyplax serrata</name>
    <name type="common">Common mouse louse</name>
    <dbReference type="NCBI Taxonomy" id="468196"/>
    <lineage>
        <taxon>Eukaryota</taxon>
        <taxon>Metazoa</taxon>
        <taxon>Ecdysozoa</taxon>
        <taxon>Arthropoda</taxon>
        <taxon>Hexapoda</taxon>
        <taxon>Insecta</taxon>
        <taxon>Pterygota</taxon>
        <taxon>Neoptera</taxon>
        <taxon>Paraneoptera</taxon>
        <taxon>Psocodea</taxon>
        <taxon>Troctomorpha</taxon>
        <taxon>Phthiraptera</taxon>
        <taxon>Anoplura</taxon>
        <taxon>Polyplacidae</taxon>
        <taxon>Polyplax</taxon>
    </lineage>
</organism>
<name>A0AAN8PWU3_POLSC</name>
<evidence type="ECO:0000256" key="2">
    <source>
        <dbReference type="SAM" id="Phobius"/>
    </source>
</evidence>
<evidence type="ECO:0000313" key="4">
    <source>
        <dbReference type="Proteomes" id="UP001372834"/>
    </source>
</evidence>
<keyword evidence="2" id="KW-0812">Transmembrane</keyword>
<evidence type="ECO:0000313" key="3">
    <source>
        <dbReference type="EMBL" id="KAK6625101.1"/>
    </source>
</evidence>
<dbReference type="Proteomes" id="UP001372834">
    <property type="component" value="Unassembled WGS sequence"/>
</dbReference>
<proteinExistence type="predicted"/>
<sequence>MDGWTDGQTDREKDGSPTQEDTAMGGLKSGPGPGITLLIAIIFVSVQITVSVKLWAYTVVFLRLARNSQVGEDTSEECLRLSQGCDPQQSTLAIFGESLFNIHRKDK</sequence>
<keyword evidence="2" id="KW-0472">Membrane</keyword>
<feature type="transmembrane region" description="Helical" evidence="2">
    <location>
        <begin position="34"/>
        <end position="56"/>
    </location>
</feature>
<evidence type="ECO:0000256" key="1">
    <source>
        <dbReference type="SAM" id="MobiDB-lite"/>
    </source>
</evidence>
<accession>A0AAN8PWU3</accession>